<comment type="caution">
    <text evidence="4">The sequence shown here is derived from an EMBL/GenBank/DDBJ whole genome shotgun (WGS) entry which is preliminary data.</text>
</comment>
<dbReference type="PANTHER" id="PTHR10161:SF14">
    <property type="entry name" value="TARTRATE-RESISTANT ACID PHOSPHATASE TYPE 5"/>
    <property type="match status" value="1"/>
</dbReference>
<protein>
    <submittedName>
        <fullName evidence="4">17947_t:CDS:1</fullName>
    </submittedName>
</protein>
<dbReference type="Gene3D" id="3.60.21.10">
    <property type="match status" value="1"/>
</dbReference>
<evidence type="ECO:0000256" key="1">
    <source>
        <dbReference type="ARBA" id="ARBA00022729"/>
    </source>
</evidence>
<dbReference type="PANTHER" id="PTHR10161">
    <property type="entry name" value="TARTRATE-RESISTANT ACID PHOSPHATASE TYPE 5"/>
    <property type="match status" value="1"/>
</dbReference>
<keyword evidence="2" id="KW-0378">Hydrolase</keyword>
<dbReference type="InterPro" id="IPR029052">
    <property type="entry name" value="Metallo-depent_PP-like"/>
</dbReference>
<reference evidence="4" key="1">
    <citation type="submission" date="2021-06" db="EMBL/GenBank/DDBJ databases">
        <authorList>
            <person name="Kallberg Y."/>
            <person name="Tangrot J."/>
            <person name="Rosling A."/>
        </authorList>
    </citation>
    <scope>NUCLEOTIDE SEQUENCE</scope>
    <source>
        <strain evidence="4">CL551</strain>
    </source>
</reference>
<dbReference type="InterPro" id="IPR004843">
    <property type="entry name" value="Calcineurin-like_PHP"/>
</dbReference>
<accession>A0A9N9EQV8</accession>
<keyword evidence="1" id="KW-0732">Signal</keyword>
<organism evidence="4 5">
    <name type="scientific">Acaulospora morrowiae</name>
    <dbReference type="NCBI Taxonomy" id="94023"/>
    <lineage>
        <taxon>Eukaryota</taxon>
        <taxon>Fungi</taxon>
        <taxon>Fungi incertae sedis</taxon>
        <taxon>Mucoromycota</taxon>
        <taxon>Glomeromycotina</taxon>
        <taxon>Glomeromycetes</taxon>
        <taxon>Diversisporales</taxon>
        <taxon>Acaulosporaceae</taxon>
        <taxon>Acaulospora</taxon>
    </lineage>
</organism>
<dbReference type="Pfam" id="PF00149">
    <property type="entry name" value="Metallophos"/>
    <property type="match status" value="1"/>
</dbReference>
<evidence type="ECO:0000259" key="3">
    <source>
        <dbReference type="Pfam" id="PF00149"/>
    </source>
</evidence>
<dbReference type="GO" id="GO:0016787">
    <property type="term" value="F:hydrolase activity"/>
    <property type="evidence" value="ECO:0007669"/>
    <property type="project" value="UniProtKB-KW"/>
</dbReference>
<feature type="non-terminal residue" evidence="4">
    <location>
        <position position="363"/>
    </location>
</feature>
<name>A0A9N9EQV8_9GLOM</name>
<dbReference type="InterPro" id="IPR051558">
    <property type="entry name" value="Metallophosphoesterase_PAP"/>
</dbReference>
<proteinExistence type="predicted"/>
<dbReference type="OrthoDB" id="411211at2759"/>
<gene>
    <name evidence="4" type="ORF">AMORRO_LOCUS11274</name>
</gene>
<dbReference type="Proteomes" id="UP000789342">
    <property type="component" value="Unassembled WGS sequence"/>
</dbReference>
<dbReference type="SUPFAM" id="SSF56300">
    <property type="entry name" value="Metallo-dependent phosphatases"/>
    <property type="match status" value="1"/>
</dbReference>
<sequence length="363" mass="41130">QACLQVTCDYGDYVTVKGTKYFKRPKHGSIADPYPYLLKEKYKKGFDFIAIGDWGQRGKGTGQLQVADGMAAWADKNKPDFILNLGDSFYQTNTSLPVTNPNDHEGVSNITDPKWKSYWLDAYGGNLKKVPWYSVAGNHDWYNNVTAEVAYFWDVDWRFFLPSLYYTRKVYFGPKNKCAVFIHIDTDPFFYNYTSYNNTNNLKSTLLKLNLNEPDEIQHKLNWVESELIKAKDADWIFVVGHHPLVGDCRLKNPAYYLMYLFPPIFKKYNVSAYFNGHAHDLSYSEANSTSPTSYFGSGGGGAVLGAGCANSTWATPYTFGFLHAKMSDDGESLSFDFVATNKTDAPPTILKSGKIYSRKHKP</sequence>
<dbReference type="EMBL" id="CAJVPV010013976">
    <property type="protein sequence ID" value="CAG8681642.1"/>
    <property type="molecule type" value="Genomic_DNA"/>
</dbReference>
<evidence type="ECO:0000313" key="5">
    <source>
        <dbReference type="Proteomes" id="UP000789342"/>
    </source>
</evidence>
<dbReference type="AlphaFoldDB" id="A0A9N9EQV8"/>
<keyword evidence="5" id="KW-1185">Reference proteome</keyword>
<evidence type="ECO:0000313" key="4">
    <source>
        <dbReference type="EMBL" id="CAG8681642.1"/>
    </source>
</evidence>
<evidence type="ECO:0000256" key="2">
    <source>
        <dbReference type="ARBA" id="ARBA00022801"/>
    </source>
</evidence>
<feature type="domain" description="Calcineurin-like phosphoesterase" evidence="3">
    <location>
        <begin position="48"/>
        <end position="281"/>
    </location>
</feature>